<dbReference type="NCBIfam" id="NF005679">
    <property type="entry name" value="PRK07475.1"/>
    <property type="match status" value="1"/>
</dbReference>
<dbReference type="Pfam" id="PF01177">
    <property type="entry name" value="Asp_Glu_race"/>
    <property type="match status" value="1"/>
</dbReference>
<dbReference type="InterPro" id="IPR015942">
    <property type="entry name" value="Asp/Glu/hydantoin_racemase"/>
</dbReference>
<dbReference type="EMBL" id="FCOF02000057">
    <property type="protein sequence ID" value="SAK91721.1"/>
    <property type="molecule type" value="Genomic_DNA"/>
</dbReference>
<proteinExistence type="predicted"/>
<sequence length="254" mass="26824">MRANSPARRARTIHGVSIGILMLDTGFMRLPGDIGHGATWPFPVQYALVEGVTGPQAMAAAAGDSEAAAPLLERFVDAANGLARLGVDAITTSCGFLVLFQEALAARCAVPVATSSLLQIPLAASLLRPGQRVGVLTAKRSALTAAHLLAAHAPHDLPVAGLPEASRFFQNNLTNAAQVSFDEQAEDILDCAGRLIDEHRDVGAIVSECANFAPYSALIAARFGVPVYDIVSLVEWLHAGLRPRIHQQPTELKI</sequence>
<protein>
    <recommendedName>
        <fullName evidence="3">Aspartate/glutamate racemase family protein</fullName>
    </recommendedName>
</protein>
<comment type="caution">
    <text evidence="1">The sequence shown here is derived from an EMBL/GenBank/DDBJ whole genome shotgun (WGS) entry which is preliminary data.</text>
</comment>
<name>A0A158DB54_9BURK</name>
<evidence type="ECO:0008006" key="3">
    <source>
        <dbReference type="Google" id="ProtNLM"/>
    </source>
</evidence>
<accession>A0A158DB54</accession>
<evidence type="ECO:0000313" key="1">
    <source>
        <dbReference type="EMBL" id="SAK91721.1"/>
    </source>
</evidence>
<keyword evidence="2" id="KW-1185">Reference proteome</keyword>
<organism evidence="1 2">
    <name type="scientific">Caballeronia catudaia</name>
    <dbReference type="NCBI Taxonomy" id="1777136"/>
    <lineage>
        <taxon>Bacteria</taxon>
        <taxon>Pseudomonadati</taxon>
        <taxon>Pseudomonadota</taxon>
        <taxon>Betaproteobacteria</taxon>
        <taxon>Burkholderiales</taxon>
        <taxon>Burkholderiaceae</taxon>
        <taxon>Caballeronia</taxon>
    </lineage>
</organism>
<dbReference type="GO" id="GO:0047661">
    <property type="term" value="F:amino-acid racemase activity"/>
    <property type="evidence" value="ECO:0007669"/>
    <property type="project" value="InterPro"/>
</dbReference>
<reference evidence="1" key="1">
    <citation type="submission" date="2016-01" db="EMBL/GenBank/DDBJ databases">
        <authorList>
            <person name="Peeters C."/>
        </authorList>
    </citation>
    <scope>NUCLEOTIDE SEQUENCE [LARGE SCALE GENOMIC DNA]</scope>
    <source>
        <strain evidence="1">LMG 29318</strain>
    </source>
</reference>
<gene>
    <name evidence="1" type="ORF">AWB75_06463</name>
</gene>
<dbReference type="Proteomes" id="UP000054870">
    <property type="component" value="Unassembled WGS sequence"/>
</dbReference>
<dbReference type="RefSeq" id="WP_061128098.1">
    <property type="nucleotide sequence ID" value="NZ_FCOF02000057.1"/>
</dbReference>
<dbReference type="AlphaFoldDB" id="A0A158DB54"/>
<evidence type="ECO:0000313" key="2">
    <source>
        <dbReference type="Proteomes" id="UP000054870"/>
    </source>
</evidence>